<dbReference type="GO" id="GO:0043531">
    <property type="term" value="F:ADP binding"/>
    <property type="evidence" value="ECO:0007669"/>
    <property type="project" value="InterPro"/>
</dbReference>
<comment type="caution">
    <text evidence="2">The sequence shown here is derived from an EMBL/GenBank/DDBJ whole genome shotgun (WGS) entry which is preliminary data.</text>
</comment>
<keyword evidence="3" id="KW-1185">Reference proteome</keyword>
<dbReference type="PANTHER" id="PTHR33377:SF30">
    <property type="entry name" value="OS07G0117000 PROTEIN"/>
    <property type="match status" value="1"/>
</dbReference>
<dbReference type="Gene3D" id="3.40.50.300">
    <property type="entry name" value="P-loop containing nucleotide triphosphate hydrolases"/>
    <property type="match status" value="1"/>
</dbReference>
<evidence type="ECO:0000313" key="2">
    <source>
        <dbReference type="EMBL" id="TVU39868.1"/>
    </source>
</evidence>
<dbReference type="SUPFAM" id="SSF52540">
    <property type="entry name" value="P-loop containing nucleoside triphosphate hydrolases"/>
    <property type="match status" value="1"/>
</dbReference>
<proteinExistence type="predicted"/>
<dbReference type="AlphaFoldDB" id="A0A5J9VVD2"/>
<dbReference type="OrthoDB" id="601224at2759"/>
<evidence type="ECO:0000313" key="3">
    <source>
        <dbReference type="Proteomes" id="UP000324897"/>
    </source>
</evidence>
<feature type="non-terminal residue" evidence="2">
    <location>
        <position position="1"/>
    </location>
</feature>
<dbReference type="InterPro" id="IPR002182">
    <property type="entry name" value="NB-ARC"/>
</dbReference>
<sequence>MYRGHHTLDTYRCRAHKDQAPDHHEAVSLSFRSSIFNPAKRFRFHSGSSSSSSSSEQEQVNEALGCLQIAIRDTTELVVFLSGCPRLYRQPYNMYLIVDKCMFGRQMEMEWIMNFLLQEDAPVAGYPCVLPIIGPGKVGKTTMIEEACNDDRVRNRFSKIVCFSQDSIKDKRRIATLSDCDVIKHYNRASKAQRILVVIELTGEIDEGTWRELYSNCRQHLGNGSKIIVASRSDTIARFGTTQAVRVQFFTQEAYWYFFKVRTFGSINTEDYPNLASIAMEMARELDGCFFSAHFYSRLLKANFNAHFWSMALAMIKEFKRMNLFIFGSHSVDPWQVVEPVCIKKTSSQYLVILDDYQTGSAQNPDQSGAAMLSIQEVLFGRVRPRGKFKVLAWRSHLPPHYSYMLNCEVWRPQQGMVSTKKRIQDIAS</sequence>
<evidence type="ECO:0000259" key="1">
    <source>
        <dbReference type="Pfam" id="PF00931"/>
    </source>
</evidence>
<reference evidence="2 3" key="1">
    <citation type="journal article" date="2019" name="Sci. Rep.">
        <title>A high-quality genome of Eragrostis curvula grass provides insights into Poaceae evolution and supports new strategies to enhance forage quality.</title>
        <authorList>
            <person name="Carballo J."/>
            <person name="Santos B.A.C.M."/>
            <person name="Zappacosta D."/>
            <person name="Garbus I."/>
            <person name="Selva J.P."/>
            <person name="Gallo C.A."/>
            <person name="Diaz A."/>
            <person name="Albertini E."/>
            <person name="Caccamo M."/>
            <person name="Echenique V."/>
        </authorList>
    </citation>
    <scope>NUCLEOTIDE SEQUENCE [LARGE SCALE GENOMIC DNA]</scope>
    <source>
        <strain evidence="3">cv. Victoria</strain>
        <tissue evidence="2">Leaf</tissue>
    </source>
</reference>
<name>A0A5J9VVD2_9POAL</name>
<organism evidence="2 3">
    <name type="scientific">Eragrostis curvula</name>
    <name type="common">weeping love grass</name>
    <dbReference type="NCBI Taxonomy" id="38414"/>
    <lineage>
        <taxon>Eukaryota</taxon>
        <taxon>Viridiplantae</taxon>
        <taxon>Streptophyta</taxon>
        <taxon>Embryophyta</taxon>
        <taxon>Tracheophyta</taxon>
        <taxon>Spermatophyta</taxon>
        <taxon>Magnoliopsida</taxon>
        <taxon>Liliopsida</taxon>
        <taxon>Poales</taxon>
        <taxon>Poaceae</taxon>
        <taxon>PACMAD clade</taxon>
        <taxon>Chloridoideae</taxon>
        <taxon>Eragrostideae</taxon>
        <taxon>Eragrostidinae</taxon>
        <taxon>Eragrostis</taxon>
    </lineage>
</organism>
<dbReference type="EMBL" id="RWGY01000007">
    <property type="protein sequence ID" value="TVU39868.1"/>
    <property type="molecule type" value="Genomic_DNA"/>
</dbReference>
<gene>
    <name evidence="2" type="ORF">EJB05_13311</name>
</gene>
<protein>
    <recommendedName>
        <fullName evidence="1">NB-ARC domain-containing protein</fullName>
    </recommendedName>
</protein>
<dbReference type="Gramene" id="TVU39868">
    <property type="protein sequence ID" value="TVU39868"/>
    <property type="gene ID" value="EJB05_13311"/>
</dbReference>
<dbReference type="Pfam" id="PF00931">
    <property type="entry name" value="NB-ARC"/>
    <property type="match status" value="1"/>
</dbReference>
<dbReference type="InterPro" id="IPR027417">
    <property type="entry name" value="P-loop_NTPase"/>
</dbReference>
<feature type="domain" description="NB-ARC" evidence="1">
    <location>
        <begin position="107"/>
        <end position="262"/>
    </location>
</feature>
<dbReference type="PANTHER" id="PTHR33377">
    <property type="entry name" value="OS10G0134700 PROTEIN-RELATED"/>
    <property type="match status" value="1"/>
</dbReference>
<dbReference type="Proteomes" id="UP000324897">
    <property type="component" value="Chromosome 4"/>
</dbReference>
<accession>A0A5J9VVD2</accession>